<dbReference type="EMBL" id="VSDQ01000577">
    <property type="protein sequence ID" value="TYA78715.1"/>
    <property type="molecule type" value="Genomic_DNA"/>
</dbReference>
<sequence length="253" mass="29053">MVKKSSIYENNIVTITKATYGNDTYFPDHFHDRTAISFVLEGNINETVNNIDTLGGIANVIIKPAKTIHRDVYANSCSIICIYLNNESELNYSAQDVFKDWGWIQSVDNYFFLKKILQSKNEEDQLKGIEDFANYFRDKKSQINFKTPPEWLNELKFILDTSYNESLTSTALAKEFNIHPVYMARVFNAYYGQSIKSYINVLKTNGAMASILNEEAKLAHVAYENGYSDQSHLNRKFKNITGLTPKQFKSLTK</sequence>
<comment type="caution">
    <text evidence="5">The sequence shown here is derived from an EMBL/GenBank/DDBJ whole genome shotgun (WGS) entry which is preliminary data.</text>
</comment>
<dbReference type="Pfam" id="PF12833">
    <property type="entry name" value="HTH_18"/>
    <property type="match status" value="1"/>
</dbReference>
<dbReference type="PANTHER" id="PTHR43280">
    <property type="entry name" value="ARAC-FAMILY TRANSCRIPTIONAL REGULATOR"/>
    <property type="match status" value="1"/>
</dbReference>
<dbReference type="Gene3D" id="1.10.10.60">
    <property type="entry name" value="Homeodomain-like"/>
    <property type="match status" value="1"/>
</dbReference>
<evidence type="ECO:0000313" key="5">
    <source>
        <dbReference type="EMBL" id="TYA78715.1"/>
    </source>
</evidence>
<dbReference type="OrthoDB" id="511992at2"/>
<dbReference type="AlphaFoldDB" id="A0A5D0I4R9"/>
<keyword evidence="6" id="KW-1185">Reference proteome</keyword>
<evidence type="ECO:0000256" key="1">
    <source>
        <dbReference type="ARBA" id="ARBA00023015"/>
    </source>
</evidence>
<reference evidence="5 6" key="1">
    <citation type="submission" date="2019-08" db="EMBL/GenBank/DDBJ databases">
        <title>Seonamhaeicola sediminis sp. nov., isolated from marine sediment.</title>
        <authorList>
            <person name="Cao W.R."/>
        </authorList>
    </citation>
    <scope>NUCLEOTIDE SEQUENCE [LARGE SCALE GENOMIC DNA]</scope>
    <source>
        <strain evidence="5 6">B011</strain>
    </source>
</reference>
<dbReference type="RefSeq" id="WP_148541994.1">
    <property type="nucleotide sequence ID" value="NZ_VSDQ01000577.1"/>
</dbReference>
<name>A0A5D0I4R9_9FLAO</name>
<evidence type="ECO:0000259" key="4">
    <source>
        <dbReference type="PROSITE" id="PS01124"/>
    </source>
</evidence>
<dbReference type="InterPro" id="IPR018060">
    <property type="entry name" value="HTH_AraC"/>
</dbReference>
<gene>
    <name evidence="5" type="ORF">FUA24_10205</name>
</gene>
<keyword evidence="1" id="KW-0805">Transcription regulation</keyword>
<protein>
    <submittedName>
        <fullName evidence="5">Helix-turn-helix transcriptional regulator</fullName>
    </submittedName>
</protein>
<accession>A0A5D0I4R9</accession>
<dbReference type="PROSITE" id="PS01124">
    <property type="entry name" value="HTH_ARAC_FAMILY_2"/>
    <property type="match status" value="1"/>
</dbReference>
<keyword evidence="3" id="KW-0804">Transcription</keyword>
<organism evidence="5 6">
    <name type="scientific">Seonamhaeicola marinus</name>
    <dbReference type="NCBI Taxonomy" id="1912246"/>
    <lineage>
        <taxon>Bacteria</taxon>
        <taxon>Pseudomonadati</taxon>
        <taxon>Bacteroidota</taxon>
        <taxon>Flavobacteriia</taxon>
        <taxon>Flavobacteriales</taxon>
        <taxon>Flavobacteriaceae</taxon>
    </lineage>
</organism>
<dbReference type="SMART" id="SM00342">
    <property type="entry name" value="HTH_ARAC"/>
    <property type="match status" value="1"/>
</dbReference>
<proteinExistence type="predicted"/>
<evidence type="ECO:0000256" key="3">
    <source>
        <dbReference type="ARBA" id="ARBA00023163"/>
    </source>
</evidence>
<dbReference type="Proteomes" id="UP000323930">
    <property type="component" value="Unassembled WGS sequence"/>
</dbReference>
<evidence type="ECO:0000313" key="6">
    <source>
        <dbReference type="Proteomes" id="UP000323930"/>
    </source>
</evidence>
<dbReference type="SUPFAM" id="SSF46689">
    <property type="entry name" value="Homeodomain-like"/>
    <property type="match status" value="1"/>
</dbReference>
<evidence type="ECO:0000256" key="2">
    <source>
        <dbReference type="ARBA" id="ARBA00023125"/>
    </source>
</evidence>
<dbReference type="PANTHER" id="PTHR43280:SF28">
    <property type="entry name" value="HTH-TYPE TRANSCRIPTIONAL ACTIVATOR RHAS"/>
    <property type="match status" value="1"/>
</dbReference>
<dbReference type="GO" id="GO:0003700">
    <property type="term" value="F:DNA-binding transcription factor activity"/>
    <property type="evidence" value="ECO:0007669"/>
    <property type="project" value="InterPro"/>
</dbReference>
<dbReference type="GO" id="GO:0043565">
    <property type="term" value="F:sequence-specific DNA binding"/>
    <property type="evidence" value="ECO:0007669"/>
    <property type="project" value="InterPro"/>
</dbReference>
<feature type="domain" description="HTH araC/xylS-type" evidence="4">
    <location>
        <begin position="153"/>
        <end position="251"/>
    </location>
</feature>
<dbReference type="InterPro" id="IPR009057">
    <property type="entry name" value="Homeodomain-like_sf"/>
</dbReference>
<keyword evidence="2" id="KW-0238">DNA-binding</keyword>